<dbReference type="PANTHER" id="PTHR46544">
    <property type="entry name" value="EXTRACELLULAR MATRIX PROTEIN 2-RELATED"/>
    <property type="match status" value="1"/>
</dbReference>
<dbReference type="Gene3D" id="3.80.10.10">
    <property type="entry name" value="Ribonuclease Inhibitor"/>
    <property type="match status" value="4"/>
</dbReference>
<feature type="signal peptide" evidence="4">
    <location>
        <begin position="1"/>
        <end position="22"/>
    </location>
</feature>
<reference evidence="6" key="1">
    <citation type="submission" date="2025-08" db="UniProtKB">
        <authorList>
            <consortium name="RefSeq"/>
        </authorList>
    </citation>
    <scope>IDENTIFICATION</scope>
    <source>
        <tissue evidence="6">Kidney</tissue>
    </source>
</reference>
<evidence type="ECO:0000256" key="4">
    <source>
        <dbReference type="SAM" id="SignalP"/>
    </source>
</evidence>
<organism evidence="5 6">
    <name type="scientific">Pteropus vampyrus</name>
    <name type="common">Large flying fox</name>
    <dbReference type="NCBI Taxonomy" id="132908"/>
    <lineage>
        <taxon>Eukaryota</taxon>
        <taxon>Metazoa</taxon>
        <taxon>Chordata</taxon>
        <taxon>Craniata</taxon>
        <taxon>Vertebrata</taxon>
        <taxon>Euteleostomi</taxon>
        <taxon>Mammalia</taxon>
        <taxon>Eutheria</taxon>
        <taxon>Laurasiatheria</taxon>
        <taxon>Chiroptera</taxon>
        <taxon>Yinpterochiroptera</taxon>
        <taxon>Pteropodoidea</taxon>
        <taxon>Pteropodidae</taxon>
        <taxon>Pteropodinae</taxon>
        <taxon>Pteropus</taxon>
    </lineage>
</organism>
<protein>
    <submittedName>
        <fullName evidence="6">Extracellular matrix protein 2-like</fullName>
    </submittedName>
</protein>
<dbReference type="InterPro" id="IPR003591">
    <property type="entry name" value="Leu-rich_rpt_typical-subtyp"/>
</dbReference>
<proteinExistence type="predicted"/>
<dbReference type="RefSeq" id="XP_011373885.1">
    <property type="nucleotide sequence ID" value="XM_011375583.1"/>
</dbReference>
<dbReference type="Proteomes" id="UP000515202">
    <property type="component" value="Unplaced"/>
</dbReference>
<dbReference type="OrthoDB" id="676979at2759"/>
<feature type="compositionally biased region" description="Basic residues" evidence="3">
    <location>
        <begin position="87"/>
        <end position="99"/>
    </location>
</feature>
<keyword evidence="1" id="KW-0433">Leucine-rich repeat</keyword>
<dbReference type="SMART" id="SM00364">
    <property type="entry name" value="LRR_BAC"/>
    <property type="match status" value="5"/>
</dbReference>
<dbReference type="KEGG" id="pvp:105302518"/>
<dbReference type="InterPro" id="IPR043184">
    <property type="entry name" value="ECM2"/>
</dbReference>
<dbReference type="GO" id="GO:0070052">
    <property type="term" value="F:collagen V binding"/>
    <property type="evidence" value="ECO:0007669"/>
    <property type="project" value="TreeGrafter"/>
</dbReference>
<evidence type="ECO:0000256" key="1">
    <source>
        <dbReference type="ARBA" id="ARBA00022614"/>
    </source>
</evidence>
<dbReference type="GeneID" id="105302518"/>
<evidence type="ECO:0000256" key="2">
    <source>
        <dbReference type="ARBA" id="ARBA00022737"/>
    </source>
</evidence>
<evidence type="ECO:0000313" key="5">
    <source>
        <dbReference type="Proteomes" id="UP000515202"/>
    </source>
</evidence>
<dbReference type="InterPro" id="IPR001611">
    <property type="entry name" value="Leu-rich_rpt"/>
</dbReference>
<dbReference type="PANTHER" id="PTHR46544:SF2">
    <property type="entry name" value="EXTRACELLULAR MATRIX PROTEIN 2-RELATED"/>
    <property type="match status" value="1"/>
</dbReference>
<dbReference type="AlphaFoldDB" id="A0A6P3RH58"/>
<dbReference type="SUPFAM" id="SSF52058">
    <property type="entry name" value="L domain-like"/>
    <property type="match status" value="1"/>
</dbReference>
<dbReference type="PROSITE" id="PS51450">
    <property type="entry name" value="LRR"/>
    <property type="match status" value="4"/>
</dbReference>
<sequence length="501" mass="55228">MKSMLLPILALWVGCCPGEALAKKGLNLREPMTPPTPMGLPTLQLPLPSRPRPPDGASHRPGPGGRHQKKDRSQGQGGSSTWETTGHGRKRPGSKRGHGRGPADLGTMEQAMPSLPASCLLAQAAIACSNVKMKHVPVLTDPGLTTFYLAENEIARISAHTFLGLPNLEWLDLSKNKLDARGLHPNAFKNLTRLKRLNLDGNSLSTVPALPASLQELKLNDNLLQGLQHSSFRGLSQLLTLEVEGNKLHDGNISPLAFQPLRSLLYLRLDRNQLRTIPPGLPASLQELHLGANVIEEVTEGALNRSHSLSVLVLSNNRLQEDRLAPRAWIDLPKLETLDLSHNRLVHVPSFLPRGLRRLTLHHNHIERIPGYVFAHMKPGLEFLHLSHNSLRADGIHSVSFLGLHASLAELLLDHNELQAIPRGLLGLRGLQVLRLSHNKIRHVPLNSICDTRVARDSKLISTHLENNLIDRRRIPPTAFSCIRAYHSVVLQPQQGEEEGS</sequence>
<dbReference type="GO" id="GO:0031012">
    <property type="term" value="C:extracellular matrix"/>
    <property type="evidence" value="ECO:0007669"/>
    <property type="project" value="TreeGrafter"/>
</dbReference>
<evidence type="ECO:0000256" key="3">
    <source>
        <dbReference type="SAM" id="MobiDB-lite"/>
    </source>
</evidence>
<dbReference type="FunFam" id="3.80.10.10:FF:001007">
    <property type="entry name" value="Si:dkey-32e6.6"/>
    <property type="match status" value="1"/>
</dbReference>
<dbReference type="PROSITE" id="PS51257">
    <property type="entry name" value="PROKAR_LIPOPROTEIN"/>
    <property type="match status" value="1"/>
</dbReference>
<dbReference type="PRINTS" id="PR00019">
    <property type="entry name" value="LEURICHRPT"/>
</dbReference>
<keyword evidence="5" id="KW-1185">Reference proteome</keyword>
<feature type="chain" id="PRO_5027834003" evidence="4">
    <location>
        <begin position="23"/>
        <end position="501"/>
    </location>
</feature>
<dbReference type="GO" id="GO:0010811">
    <property type="term" value="P:positive regulation of cell-substrate adhesion"/>
    <property type="evidence" value="ECO:0007669"/>
    <property type="project" value="TreeGrafter"/>
</dbReference>
<accession>A0A6P3RH58</accession>
<dbReference type="SMART" id="SM00369">
    <property type="entry name" value="LRR_TYP"/>
    <property type="match status" value="12"/>
</dbReference>
<gene>
    <name evidence="6" type="primary">LOC105302518</name>
</gene>
<dbReference type="GO" id="GO:0030198">
    <property type="term" value="P:extracellular matrix organization"/>
    <property type="evidence" value="ECO:0007669"/>
    <property type="project" value="TreeGrafter"/>
</dbReference>
<keyword evidence="2" id="KW-0677">Repeat</keyword>
<keyword evidence="4" id="KW-0732">Signal</keyword>
<dbReference type="InterPro" id="IPR032675">
    <property type="entry name" value="LRR_dom_sf"/>
</dbReference>
<dbReference type="FunFam" id="3.80.10.10:FF:000772">
    <property type="entry name" value="Extracellular matrix protein 2"/>
    <property type="match status" value="1"/>
</dbReference>
<name>A0A6P3RH58_PTEVA</name>
<dbReference type="GO" id="GO:0008201">
    <property type="term" value="F:heparin binding"/>
    <property type="evidence" value="ECO:0007669"/>
    <property type="project" value="TreeGrafter"/>
</dbReference>
<feature type="region of interest" description="Disordered" evidence="3">
    <location>
        <begin position="32"/>
        <end position="109"/>
    </location>
</feature>
<dbReference type="Pfam" id="PF13855">
    <property type="entry name" value="LRR_8"/>
    <property type="match status" value="4"/>
</dbReference>
<evidence type="ECO:0000313" key="6">
    <source>
        <dbReference type="RefSeq" id="XP_011373885.1"/>
    </source>
</evidence>